<dbReference type="GO" id="GO:0016829">
    <property type="term" value="F:lyase activity"/>
    <property type="evidence" value="ECO:0007669"/>
    <property type="project" value="UniProtKB-KW"/>
</dbReference>
<keyword evidence="2 8" id="KW-0812">Transmembrane</keyword>
<evidence type="ECO:0000256" key="2">
    <source>
        <dbReference type="ARBA" id="ARBA00022692"/>
    </source>
</evidence>
<dbReference type="GO" id="GO:0071555">
    <property type="term" value="P:cell wall organization"/>
    <property type="evidence" value="ECO:0007669"/>
    <property type="project" value="UniProtKB-KW"/>
</dbReference>
<dbReference type="PANTHER" id="PTHR30518">
    <property type="entry name" value="ENDOLYTIC MUREIN TRANSGLYCOSYLASE"/>
    <property type="match status" value="1"/>
</dbReference>
<evidence type="ECO:0000256" key="7">
    <source>
        <dbReference type="SAM" id="MobiDB-lite"/>
    </source>
</evidence>
<dbReference type="Gene3D" id="3.30.1490.480">
    <property type="entry name" value="Endolytic murein transglycosylase"/>
    <property type="match status" value="1"/>
</dbReference>
<evidence type="ECO:0000256" key="4">
    <source>
        <dbReference type="ARBA" id="ARBA00023136"/>
    </source>
</evidence>
<sequence>MSEMEIYMDNRKTSQGFAKFSIKTLVYVVMIVVAIVCATTAYSFGSQIFSNEGVDPKPGTDMTFTVDEGTSIESFGKTLEEFNVIKSSRVFTVQSYLYEVRKIKAGTYSFNTSQSNEEIFKIINAGPEEDKKETETTTKAKGE</sequence>
<dbReference type="Proteomes" id="UP000284598">
    <property type="component" value="Unassembled WGS sequence"/>
</dbReference>
<keyword evidence="4 8" id="KW-0472">Membrane</keyword>
<organism evidence="9 11">
    <name type="scientific">Eubacterium ventriosum</name>
    <dbReference type="NCBI Taxonomy" id="39496"/>
    <lineage>
        <taxon>Bacteria</taxon>
        <taxon>Bacillati</taxon>
        <taxon>Bacillota</taxon>
        <taxon>Clostridia</taxon>
        <taxon>Eubacteriales</taxon>
        <taxon>Eubacteriaceae</taxon>
        <taxon>Eubacterium</taxon>
    </lineage>
</organism>
<dbReference type="Proteomes" id="UP000285740">
    <property type="component" value="Unassembled WGS sequence"/>
</dbReference>
<evidence type="ECO:0000313" key="9">
    <source>
        <dbReference type="EMBL" id="RHA52697.1"/>
    </source>
</evidence>
<name>A0A413RWB1_9FIRM</name>
<evidence type="ECO:0000313" key="12">
    <source>
        <dbReference type="Proteomes" id="UP000285740"/>
    </source>
</evidence>
<dbReference type="Pfam" id="PF02618">
    <property type="entry name" value="YceG"/>
    <property type="match status" value="1"/>
</dbReference>
<accession>A0A413RWB1</accession>
<feature type="region of interest" description="Disordered" evidence="7">
    <location>
        <begin position="124"/>
        <end position="143"/>
    </location>
</feature>
<comment type="caution">
    <text evidence="9">The sequence shown here is derived from an EMBL/GenBank/DDBJ whole genome shotgun (WGS) entry which is preliminary data.</text>
</comment>
<evidence type="ECO:0000313" key="10">
    <source>
        <dbReference type="EMBL" id="RHA80794.1"/>
    </source>
</evidence>
<protein>
    <recommendedName>
        <fullName evidence="13">Aminodeoxychorismate lyase</fullName>
    </recommendedName>
</protein>
<gene>
    <name evidence="10" type="ORF">DW918_05830</name>
    <name evidence="9" type="ORF">DW929_10630</name>
</gene>
<feature type="transmembrane region" description="Helical" evidence="8">
    <location>
        <begin position="20"/>
        <end position="44"/>
    </location>
</feature>
<evidence type="ECO:0000256" key="1">
    <source>
        <dbReference type="ARBA" id="ARBA00022475"/>
    </source>
</evidence>
<keyword evidence="1" id="KW-1003">Cell membrane</keyword>
<evidence type="ECO:0000256" key="8">
    <source>
        <dbReference type="SAM" id="Phobius"/>
    </source>
</evidence>
<evidence type="ECO:0008006" key="13">
    <source>
        <dbReference type="Google" id="ProtNLM"/>
    </source>
</evidence>
<dbReference type="EMBL" id="QSFO01000013">
    <property type="protein sequence ID" value="RHA52697.1"/>
    <property type="molecule type" value="Genomic_DNA"/>
</dbReference>
<dbReference type="InterPro" id="IPR003770">
    <property type="entry name" value="MLTG-like"/>
</dbReference>
<keyword evidence="5" id="KW-0456">Lyase</keyword>
<evidence type="ECO:0000256" key="5">
    <source>
        <dbReference type="ARBA" id="ARBA00023239"/>
    </source>
</evidence>
<evidence type="ECO:0000256" key="6">
    <source>
        <dbReference type="ARBA" id="ARBA00023316"/>
    </source>
</evidence>
<dbReference type="EMBL" id="QSFV01000014">
    <property type="protein sequence ID" value="RHA80794.1"/>
    <property type="molecule type" value="Genomic_DNA"/>
</dbReference>
<evidence type="ECO:0000256" key="3">
    <source>
        <dbReference type="ARBA" id="ARBA00022989"/>
    </source>
</evidence>
<proteinExistence type="predicted"/>
<reference evidence="11 12" key="1">
    <citation type="submission" date="2018-08" db="EMBL/GenBank/DDBJ databases">
        <title>A genome reference for cultivated species of the human gut microbiota.</title>
        <authorList>
            <person name="Zou Y."/>
            <person name="Xue W."/>
            <person name="Luo G."/>
        </authorList>
    </citation>
    <scope>NUCLEOTIDE SEQUENCE [LARGE SCALE GENOMIC DNA]</scope>
    <source>
        <strain evidence="10 12">AM42-30</strain>
        <strain evidence="9 11">AM43-2</strain>
    </source>
</reference>
<feature type="compositionally biased region" description="Basic and acidic residues" evidence="7">
    <location>
        <begin position="128"/>
        <end position="143"/>
    </location>
</feature>
<keyword evidence="6" id="KW-0961">Cell wall biogenesis/degradation</keyword>
<dbReference type="AlphaFoldDB" id="A0A413RWB1"/>
<evidence type="ECO:0000313" key="11">
    <source>
        <dbReference type="Proteomes" id="UP000284598"/>
    </source>
</evidence>
<keyword evidence="3 8" id="KW-1133">Transmembrane helix</keyword>
<dbReference type="PANTHER" id="PTHR30518:SF2">
    <property type="entry name" value="ENDOLYTIC MUREIN TRANSGLYCOSYLASE"/>
    <property type="match status" value="1"/>
</dbReference>